<evidence type="ECO:0000256" key="2">
    <source>
        <dbReference type="ARBA" id="ARBA00023008"/>
    </source>
</evidence>
<feature type="binding site" evidence="3">
    <location>
        <position position="158"/>
    </location>
    <ligand>
        <name>Cu cation</name>
        <dbReference type="ChEBI" id="CHEBI:23378"/>
    </ligand>
</feature>
<dbReference type="Gene3D" id="3.40.30.10">
    <property type="entry name" value="Glutaredoxin"/>
    <property type="match status" value="1"/>
</dbReference>
<reference evidence="6 7" key="1">
    <citation type="submission" date="2020-02" db="EMBL/GenBank/DDBJ databases">
        <authorList>
            <person name="Dziuba M."/>
            <person name="Kuznetsov B."/>
            <person name="Mardanov A."/>
            <person name="Ravin N."/>
            <person name="Grouzdev D."/>
        </authorList>
    </citation>
    <scope>NUCLEOTIDE SEQUENCE [LARGE SCALE GENOMIC DNA]</scope>
    <source>
        <strain evidence="6 7">SpK</strain>
    </source>
</reference>
<evidence type="ECO:0000256" key="4">
    <source>
        <dbReference type="PIRSR" id="PIRSR603782-2"/>
    </source>
</evidence>
<keyword evidence="2 3" id="KW-0186">Copper</keyword>
<dbReference type="InterPro" id="IPR013766">
    <property type="entry name" value="Thioredoxin_domain"/>
</dbReference>
<dbReference type="InterPro" id="IPR036249">
    <property type="entry name" value="Thioredoxin-like_sf"/>
</dbReference>
<feature type="domain" description="Thioredoxin" evidence="5">
    <location>
        <begin position="33"/>
        <end position="193"/>
    </location>
</feature>
<dbReference type="PROSITE" id="PS51352">
    <property type="entry name" value="THIOREDOXIN_2"/>
    <property type="match status" value="1"/>
</dbReference>
<organism evidence="6 7">
    <name type="scientific">Magnetospirillum aberrantis SpK</name>
    <dbReference type="NCBI Taxonomy" id="908842"/>
    <lineage>
        <taxon>Bacteria</taxon>
        <taxon>Pseudomonadati</taxon>
        <taxon>Pseudomonadota</taxon>
        <taxon>Alphaproteobacteria</taxon>
        <taxon>Rhodospirillales</taxon>
        <taxon>Rhodospirillaceae</taxon>
        <taxon>Magnetospirillum</taxon>
    </lineage>
</organism>
<sequence length="193" mass="20897">MRGIRPWIKVIPAIVVVAALAGIQLSHLLGNNGPQAAEYPRFTLVDQRGHTVTEADFRGRFLLVYFGYTYCPDVCPTSLSTMAGALYRLGTRADAIQTAMITVDPDRDPPSVLGEYVVSFWPGMVGLGGSPEQVAEAARQFAVVYTRNGDGDDYTMDHSAFLYLMAPDGRLALTIPHGTPAEALARLLAEQVP</sequence>
<protein>
    <submittedName>
        <fullName evidence="6">SCO family protein</fullName>
    </submittedName>
</protein>
<evidence type="ECO:0000256" key="1">
    <source>
        <dbReference type="ARBA" id="ARBA00010996"/>
    </source>
</evidence>
<evidence type="ECO:0000259" key="5">
    <source>
        <dbReference type="PROSITE" id="PS51352"/>
    </source>
</evidence>
<dbReference type="PANTHER" id="PTHR12151">
    <property type="entry name" value="ELECTRON TRANSPORT PROTIN SCO1/SENC FAMILY MEMBER"/>
    <property type="match status" value="1"/>
</dbReference>
<gene>
    <name evidence="6" type="ORF">G4223_04760</name>
</gene>
<dbReference type="RefSeq" id="WP_163675758.1">
    <property type="nucleotide sequence ID" value="NZ_JAAIYP010000027.1"/>
</dbReference>
<dbReference type="GO" id="GO:0046872">
    <property type="term" value="F:metal ion binding"/>
    <property type="evidence" value="ECO:0007669"/>
    <property type="project" value="UniProtKB-KW"/>
</dbReference>
<dbReference type="AlphaFoldDB" id="A0A7C9QSA5"/>
<accession>A0A7C9QSA5</accession>
<keyword evidence="4" id="KW-1015">Disulfide bond</keyword>
<name>A0A7C9QSA5_9PROT</name>
<dbReference type="Pfam" id="PF02630">
    <property type="entry name" value="SCO1-SenC"/>
    <property type="match status" value="1"/>
</dbReference>
<evidence type="ECO:0000313" key="7">
    <source>
        <dbReference type="Proteomes" id="UP000480684"/>
    </source>
</evidence>
<dbReference type="SUPFAM" id="SSF52833">
    <property type="entry name" value="Thioredoxin-like"/>
    <property type="match status" value="1"/>
</dbReference>
<dbReference type="PANTHER" id="PTHR12151:SF25">
    <property type="entry name" value="LINALOOL DEHYDRATASE_ISOMERASE DOMAIN-CONTAINING PROTEIN"/>
    <property type="match status" value="1"/>
</dbReference>
<keyword evidence="7" id="KW-1185">Reference proteome</keyword>
<dbReference type="CDD" id="cd02968">
    <property type="entry name" value="SCO"/>
    <property type="match status" value="1"/>
</dbReference>
<dbReference type="InterPro" id="IPR003782">
    <property type="entry name" value="SCO1/SenC"/>
</dbReference>
<feature type="binding site" evidence="3">
    <location>
        <position position="71"/>
    </location>
    <ligand>
        <name>Cu cation</name>
        <dbReference type="ChEBI" id="CHEBI:23378"/>
    </ligand>
</feature>
<dbReference type="EMBL" id="JAAIYP010000027">
    <property type="protein sequence ID" value="NFV79420.1"/>
    <property type="molecule type" value="Genomic_DNA"/>
</dbReference>
<keyword evidence="3" id="KW-0479">Metal-binding</keyword>
<evidence type="ECO:0000313" key="6">
    <source>
        <dbReference type="EMBL" id="NFV79420.1"/>
    </source>
</evidence>
<feature type="disulfide bond" description="Redox-active" evidence="4">
    <location>
        <begin position="71"/>
        <end position="75"/>
    </location>
</feature>
<dbReference type="Proteomes" id="UP000480684">
    <property type="component" value="Unassembled WGS sequence"/>
</dbReference>
<comment type="caution">
    <text evidence="6">The sequence shown here is derived from an EMBL/GenBank/DDBJ whole genome shotgun (WGS) entry which is preliminary data.</text>
</comment>
<feature type="binding site" evidence="3">
    <location>
        <position position="75"/>
    </location>
    <ligand>
        <name>Cu cation</name>
        <dbReference type="ChEBI" id="CHEBI:23378"/>
    </ligand>
</feature>
<proteinExistence type="inferred from homology"/>
<comment type="similarity">
    <text evidence="1">Belongs to the SCO1/2 family.</text>
</comment>
<evidence type="ECO:0000256" key="3">
    <source>
        <dbReference type="PIRSR" id="PIRSR603782-1"/>
    </source>
</evidence>
<dbReference type="FunFam" id="3.40.30.10:FF:000013">
    <property type="entry name" value="Blast:Protein SCO1 homolog, mitochondrial"/>
    <property type="match status" value="1"/>
</dbReference>